<evidence type="ECO:0000259" key="2">
    <source>
        <dbReference type="Pfam" id="PF21302"/>
    </source>
</evidence>
<dbReference type="InterPro" id="IPR016718">
    <property type="entry name" value="rRNA_m1G-MeTrfase_A_prd"/>
</dbReference>
<gene>
    <name evidence="3" type="ORF">GCM10010439_68220</name>
</gene>
<dbReference type="InterPro" id="IPR048647">
    <property type="entry name" value="RlmA_N"/>
</dbReference>
<evidence type="ECO:0000313" key="4">
    <source>
        <dbReference type="Proteomes" id="UP001501842"/>
    </source>
</evidence>
<proteinExistence type="predicted"/>
<dbReference type="InterPro" id="IPR050508">
    <property type="entry name" value="Methyltransf_Superfamily"/>
</dbReference>
<dbReference type="PANTHER" id="PTHR42912">
    <property type="entry name" value="METHYLTRANSFERASE"/>
    <property type="match status" value="1"/>
</dbReference>
<dbReference type="GO" id="GO:0032259">
    <property type="term" value="P:methylation"/>
    <property type="evidence" value="ECO:0007669"/>
    <property type="project" value="UniProtKB-KW"/>
</dbReference>
<sequence>MLNDVEDLLACPLCGRDLAQRERTLRCPAGHSFDIARQGYVALLAGDTGTGTADTAAMVQARADFLAADHYARLTAALAEAASGTVLDAGAGTGHYLAAALGSGGAERGLALDLSKHAMRRAARAHPKIGAVVADLWRDLPVRDATVDTVYDVFAPRNAPEFRRVLRPGGRLLVVTPTAAHLSGLVGPLGLLSVDERKDERLAETFEGVFRLDEAGTVTMPLDLTGEEAATLVGMTPSAHHVPAEELRTRLEALGPRIRTEAQVRLSVYLPER</sequence>
<comment type="caution">
    <text evidence="3">The sequence shown here is derived from an EMBL/GenBank/DDBJ whole genome shotgun (WGS) entry which is preliminary data.</text>
</comment>
<dbReference type="GO" id="GO:0008168">
    <property type="term" value="F:methyltransferase activity"/>
    <property type="evidence" value="ECO:0007669"/>
    <property type="project" value="UniProtKB-KW"/>
</dbReference>
<dbReference type="RefSeq" id="WP_344457176.1">
    <property type="nucleotide sequence ID" value="NZ_BAAATZ010000035.1"/>
</dbReference>
<organism evidence="3 4">
    <name type="scientific">Actinocorallia aurantiaca</name>
    <dbReference type="NCBI Taxonomy" id="46204"/>
    <lineage>
        <taxon>Bacteria</taxon>
        <taxon>Bacillati</taxon>
        <taxon>Actinomycetota</taxon>
        <taxon>Actinomycetes</taxon>
        <taxon>Streptosporangiales</taxon>
        <taxon>Thermomonosporaceae</taxon>
        <taxon>Actinocorallia</taxon>
    </lineage>
</organism>
<feature type="domain" description="Methyltransferase" evidence="1">
    <location>
        <begin position="86"/>
        <end position="170"/>
    </location>
</feature>
<protein>
    <submittedName>
        <fullName evidence="3">Methyltransferase domain-containing protein</fullName>
    </submittedName>
</protein>
<keyword evidence="3" id="KW-0489">Methyltransferase</keyword>
<name>A0ABP6H7U1_9ACTN</name>
<dbReference type="Proteomes" id="UP001501842">
    <property type="component" value="Unassembled WGS sequence"/>
</dbReference>
<reference evidence="4" key="1">
    <citation type="journal article" date="2019" name="Int. J. Syst. Evol. Microbiol.">
        <title>The Global Catalogue of Microorganisms (GCM) 10K type strain sequencing project: providing services to taxonomists for standard genome sequencing and annotation.</title>
        <authorList>
            <consortium name="The Broad Institute Genomics Platform"/>
            <consortium name="The Broad Institute Genome Sequencing Center for Infectious Disease"/>
            <person name="Wu L."/>
            <person name="Ma J."/>
        </authorList>
    </citation>
    <scope>NUCLEOTIDE SEQUENCE [LARGE SCALE GENOMIC DNA]</scope>
    <source>
        <strain evidence="4">JCM 8201</strain>
    </source>
</reference>
<evidence type="ECO:0000313" key="3">
    <source>
        <dbReference type="EMBL" id="GAA2737579.1"/>
    </source>
</evidence>
<dbReference type="Pfam" id="PF21302">
    <property type="entry name" value="Zn_ribbon_RlmA"/>
    <property type="match status" value="1"/>
</dbReference>
<dbReference type="CDD" id="cd02440">
    <property type="entry name" value="AdoMet_MTases"/>
    <property type="match status" value="1"/>
</dbReference>
<evidence type="ECO:0000259" key="1">
    <source>
        <dbReference type="Pfam" id="PF13649"/>
    </source>
</evidence>
<dbReference type="SUPFAM" id="SSF53335">
    <property type="entry name" value="S-adenosyl-L-methionine-dependent methyltransferases"/>
    <property type="match status" value="1"/>
</dbReference>
<dbReference type="EMBL" id="BAAATZ010000035">
    <property type="protein sequence ID" value="GAA2737579.1"/>
    <property type="molecule type" value="Genomic_DNA"/>
</dbReference>
<dbReference type="InterPro" id="IPR029063">
    <property type="entry name" value="SAM-dependent_MTases_sf"/>
</dbReference>
<dbReference type="PIRSF" id="PIRSF018249">
    <property type="entry name" value="MyrA_prd"/>
    <property type="match status" value="1"/>
</dbReference>
<dbReference type="Gene3D" id="3.40.50.150">
    <property type="entry name" value="Vaccinia Virus protein VP39"/>
    <property type="match status" value="1"/>
</dbReference>
<feature type="domain" description="23S rRNA (guanine(745)-N(1))-methyltransferase N-terminal" evidence="2">
    <location>
        <begin position="10"/>
        <end position="44"/>
    </location>
</feature>
<keyword evidence="3" id="KW-0808">Transferase</keyword>
<accession>A0ABP6H7U1</accession>
<dbReference type="Pfam" id="PF13649">
    <property type="entry name" value="Methyltransf_25"/>
    <property type="match status" value="1"/>
</dbReference>
<keyword evidence="4" id="KW-1185">Reference proteome</keyword>
<dbReference type="InterPro" id="IPR041698">
    <property type="entry name" value="Methyltransf_25"/>
</dbReference>